<dbReference type="PROSITE" id="PS50859">
    <property type="entry name" value="LONGIN"/>
    <property type="match status" value="1"/>
</dbReference>
<dbReference type="InterPro" id="IPR010908">
    <property type="entry name" value="Longin_dom"/>
</dbReference>
<gene>
    <name evidence="6" type="ORF">C1H46_019847</name>
</gene>
<comment type="caution">
    <text evidence="6">The sequence shown here is derived from an EMBL/GenBank/DDBJ whole genome shotgun (WGS) entry which is preliminary data.</text>
</comment>
<dbReference type="SUPFAM" id="SSF64356">
    <property type="entry name" value="SNARE-like"/>
    <property type="match status" value="1"/>
</dbReference>
<dbReference type="AlphaFoldDB" id="A0A540M7V6"/>
<dbReference type="PANTHER" id="PTHR47461">
    <property type="entry name" value="PHYTOLONGIN PHYL1.2"/>
    <property type="match status" value="1"/>
</dbReference>
<evidence type="ECO:0000256" key="1">
    <source>
        <dbReference type="ARBA" id="ARBA00004370"/>
    </source>
</evidence>
<comment type="similarity">
    <text evidence="2">Belongs to the synaptobrevin family.</text>
</comment>
<feature type="transmembrane region" description="Helical" evidence="4">
    <location>
        <begin position="225"/>
        <end position="246"/>
    </location>
</feature>
<protein>
    <recommendedName>
        <fullName evidence="5">Longin domain-containing protein</fullName>
    </recommendedName>
</protein>
<dbReference type="GO" id="GO:0016020">
    <property type="term" value="C:membrane"/>
    <property type="evidence" value="ECO:0007669"/>
    <property type="project" value="UniProtKB-SubCell"/>
</dbReference>
<dbReference type="STRING" id="106549.A0A540M7V6"/>
<name>A0A540M7V6_MALBA</name>
<proteinExistence type="inferred from homology"/>
<evidence type="ECO:0000313" key="6">
    <source>
        <dbReference type="EMBL" id="TQD94602.1"/>
    </source>
</evidence>
<keyword evidence="4" id="KW-1133">Transmembrane helix</keyword>
<dbReference type="PANTHER" id="PTHR47461:SF3">
    <property type="entry name" value="PHYTOLONGIN PHYL2.2"/>
    <property type="match status" value="1"/>
</dbReference>
<dbReference type="InterPro" id="IPR011012">
    <property type="entry name" value="Longin-like_dom_sf"/>
</dbReference>
<dbReference type="CDD" id="cd14824">
    <property type="entry name" value="Longin"/>
    <property type="match status" value="1"/>
</dbReference>
<evidence type="ECO:0000256" key="3">
    <source>
        <dbReference type="ARBA" id="ARBA00023136"/>
    </source>
</evidence>
<dbReference type="InterPro" id="IPR044783">
    <property type="entry name" value="PHYL"/>
</dbReference>
<sequence>MISNPNLIFYACIAHKVTILGEFSKEPGLGDLAQQCVEIAPPHHSMFTHTVRKRTYIFSIHDPFVYFAIYDADLDQSEALSFLNRLKSDFEEVSGSGSILVRDNFTPSCLQVQFDSIIQKIMASDLPNSPAASRNLSLSASKGKNMVLKPLLGNKPNEGLKKKKKRLSGEVNGDLCKDVTAMEKKVDVCDDANGCGFRDFSLPTQKSDPLHSGDRQKAKQVWRRHVWVVLMLDLFACAVLFGIWLWCWTACASKMVDNSVTLQASTRRDKLAKSMRSQALLRLCTGNCLLSPPGGFLYVS</sequence>
<keyword evidence="3 4" id="KW-0472">Membrane</keyword>
<reference evidence="6 7" key="1">
    <citation type="journal article" date="2019" name="G3 (Bethesda)">
        <title>Sequencing of a Wild Apple (Malus baccata) Genome Unravels the Differences Between Cultivated and Wild Apple Species Regarding Disease Resistance and Cold Tolerance.</title>
        <authorList>
            <person name="Chen X."/>
        </authorList>
    </citation>
    <scope>NUCLEOTIDE SEQUENCE [LARGE SCALE GENOMIC DNA]</scope>
    <source>
        <strain evidence="7">cv. Shandingzi</strain>
        <tissue evidence="6">Leaves</tissue>
    </source>
</reference>
<keyword evidence="7" id="KW-1185">Reference proteome</keyword>
<keyword evidence="4" id="KW-0812">Transmembrane</keyword>
<comment type="subcellular location">
    <subcellularLocation>
        <location evidence="1">Membrane</location>
    </subcellularLocation>
</comment>
<evidence type="ECO:0000256" key="2">
    <source>
        <dbReference type="ARBA" id="ARBA00008025"/>
    </source>
</evidence>
<organism evidence="6 7">
    <name type="scientific">Malus baccata</name>
    <name type="common">Siberian crab apple</name>
    <name type="synonym">Pyrus baccata</name>
    <dbReference type="NCBI Taxonomy" id="106549"/>
    <lineage>
        <taxon>Eukaryota</taxon>
        <taxon>Viridiplantae</taxon>
        <taxon>Streptophyta</taxon>
        <taxon>Embryophyta</taxon>
        <taxon>Tracheophyta</taxon>
        <taxon>Spermatophyta</taxon>
        <taxon>Magnoliopsida</taxon>
        <taxon>eudicotyledons</taxon>
        <taxon>Gunneridae</taxon>
        <taxon>Pentapetalae</taxon>
        <taxon>rosids</taxon>
        <taxon>fabids</taxon>
        <taxon>Rosales</taxon>
        <taxon>Rosaceae</taxon>
        <taxon>Amygdaloideae</taxon>
        <taxon>Maleae</taxon>
        <taxon>Malus</taxon>
    </lineage>
</organism>
<feature type="domain" description="Longin" evidence="5">
    <location>
        <begin position="49"/>
        <end position="118"/>
    </location>
</feature>
<evidence type="ECO:0000313" key="7">
    <source>
        <dbReference type="Proteomes" id="UP000315295"/>
    </source>
</evidence>
<dbReference type="EMBL" id="VIEB01000340">
    <property type="protein sequence ID" value="TQD94602.1"/>
    <property type="molecule type" value="Genomic_DNA"/>
</dbReference>
<dbReference type="Gene3D" id="3.30.450.50">
    <property type="entry name" value="Longin domain"/>
    <property type="match status" value="1"/>
</dbReference>
<evidence type="ECO:0000256" key="4">
    <source>
        <dbReference type="SAM" id="Phobius"/>
    </source>
</evidence>
<evidence type="ECO:0000259" key="5">
    <source>
        <dbReference type="PROSITE" id="PS50859"/>
    </source>
</evidence>
<dbReference type="SMART" id="SM01270">
    <property type="entry name" value="Longin"/>
    <property type="match status" value="1"/>
</dbReference>
<dbReference type="Proteomes" id="UP000315295">
    <property type="component" value="Unassembled WGS sequence"/>
</dbReference>
<accession>A0A540M7V6</accession>